<dbReference type="AlphaFoldDB" id="A0A649UD99"/>
<evidence type="ECO:0000313" key="8">
    <source>
        <dbReference type="EMBL" id="QQW50160.1"/>
    </source>
</evidence>
<feature type="domain" description="Large ribosomal subunit protein uL6 alpha-beta" evidence="5">
    <location>
        <begin position="98"/>
        <end position="172"/>
    </location>
</feature>
<name>A0A649UD99_AURAN</name>
<keyword evidence="13" id="KW-1185">Reference proteome</keyword>
<dbReference type="EMBL" id="MW438347">
    <property type="protein sequence ID" value="QQW50291.1"/>
    <property type="molecule type" value="Genomic_DNA"/>
</dbReference>
<dbReference type="PANTHER" id="PTHR11655">
    <property type="entry name" value="60S/50S RIBOSOMAL PROTEIN L6/L9"/>
    <property type="match status" value="1"/>
</dbReference>
<dbReference type="GO" id="GO:0019843">
    <property type="term" value="F:rRNA binding"/>
    <property type="evidence" value="ECO:0007669"/>
    <property type="project" value="InterPro"/>
</dbReference>
<dbReference type="EMBL" id="MW438348">
    <property type="protein sequence ID" value="QQW50335.1"/>
    <property type="molecule type" value="Genomic_DNA"/>
</dbReference>
<geneLocation type="mitochondrion" evidence="7"/>
<dbReference type="Gene3D" id="3.90.930.12">
    <property type="entry name" value="Ribosomal protein L6, alpha-beta domain"/>
    <property type="match status" value="1"/>
</dbReference>
<dbReference type="InterPro" id="IPR036789">
    <property type="entry name" value="Ribosomal_uL6-like_a/b-dom_sf"/>
</dbReference>
<keyword evidence="7" id="KW-0496">Mitochondrion</keyword>
<dbReference type="Proteomes" id="UP001363151">
    <property type="component" value="Unassembled WGS sequence"/>
</dbReference>
<organism evidence="7">
    <name type="scientific">Aureococcus anophagefferens</name>
    <name type="common">Harmful bloom alga</name>
    <dbReference type="NCBI Taxonomy" id="44056"/>
    <lineage>
        <taxon>Eukaryota</taxon>
        <taxon>Sar</taxon>
        <taxon>Stramenopiles</taxon>
        <taxon>Ochrophyta</taxon>
        <taxon>Pelagophyceae</taxon>
        <taxon>Pelagomonadales</taxon>
        <taxon>Pelagomonadaceae</taxon>
        <taxon>Aureococcus</taxon>
    </lineage>
</organism>
<evidence type="ECO:0000313" key="6">
    <source>
        <dbReference type="EMBL" id="KAK7234900.1"/>
    </source>
</evidence>
<dbReference type="EMBL" id="MW438344">
    <property type="protein sequence ID" value="QQW50160.1"/>
    <property type="molecule type" value="Genomic_DNA"/>
</dbReference>
<reference evidence="6 13" key="3">
    <citation type="submission" date="2024-03" db="EMBL/GenBank/DDBJ databases">
        <title>Aureococcus anophagefferens CCMP1851 and Kratosvirus quantuckense: Draft genome of a second virus-susceptible host strain in the model system.</title>
        <authorList>
            <person name="Chase E."/>
            <person name="Truchon A.R."/>
            <person name="Schepens W."/>
            <person name="Wilhelm S.W."/>
        </authorList>
    </citation>
    <scope>NUCLEOTIDE SEQUENCE [LARGE SCALE GENOMIC DNA]</scope>
    <source>
        <strain evidence="6 13">CCMP1851</strain>
    </source>
</reference>
<gene>
    <name evidence="7" type="primary">rpl6</name>
    <name evidence="6" type="ORF">SO694_mt00029</name>
</gene>
<dbReference type="GO" id="GO:0003735">
    <property type="term" value="F:structural constituent of ribosome"/>
    <property type="evidence" value="ECO:0007669"/>
    <property type="project" value="InterPro"/>
</dbReference>
<sequence>MIPVIEKISVPEKVSVLVKNNVVTFSCLGTETQVKIPYPFEVSLSDERKFIFITTSSLESSKKRIARKLTPMYCTLKSKVLAAISGAFSGFTKELEIVGVGYKAELITERELLLKLGFSHDVRVSIPENIEVVCPKETHIILKSSCNESLGSFVAFLRNSKTLDVYKNKGVLVKGEFLEKKKFKKK</sequence>
<dbReference type="Pfam" id="PF00347">
    <property type="entry name" value="Ribosomal_L6"/>
    <property type="match status" value="1"/>
</dbReference>
<evidence type="ECO:0000313" key="7">
    <source>
        <dbReference type="EMBL" id="QGI24621.1"/>
    </source>
</evidence>
<dbReference type="PRINTS" id="PR00059">
    <property type="entry name" value="RIBOSOMALL6"/>
</dbReference>
<dbReference type="EMBL" id="MW438346">
    <property type="protein sequence ID" value="QQW50247.1"/>
    <property type="molecule type" value="Genomic_DNA"/>
</dbReference>
<evidence type="ECO:0000256" key="1">
    <source>
        <dbReference type="ARBA" id="ARBA00009356"/>
    </source>
</evidence>
<evidence type="ECO:0000256" key="2">
    <source>
        <dbReference type="ARBA" id="ARBA00022980"/>
    </source>
</evidence>
<dbReference type="InterPro" id="IPR020040">
    <property type="entry name" value="Ribosomal_uL6_a/b-dom"/>
</dbReference>
<reference evidence="7" key="1">
    <citation type="journal article" date="2019" name="J. Appl. Phycol.">
        <title>Construction and comparative analysis of mitochondrial genome in the brown tide forming alga Aureococcus anophagefferens (Pelagophyceae, Ochrophyta).</title>
        <authorList>
            <person name="Liu F."/>
            <person name="Liu S."/>
            <person name="Huang T."/>
            <person name="Chen N."/>
        </authorList>
    </citation>
    <scope>NUCLEOTIDE SEQUENCE</scope>
</reference>
<reference evidence="8" key="2">
    <citation type="journal article" date="2021" name="Genome Biol. Evol.">
        <title>Mitochondrial genome evolution in pelagophyte algae.</title>
        <authorList>
            <person name="Sibbald S.J."/>
            <person name="Lawton M."/>
            <person name="Archibald J.M."/>
        </authorList>
    </citation>
    <scope>NUCLEOTIDE SEQUENCE</scope>
    <source>
        <strain evidence="9">CCMP1707</strain>
        <strain evidence="10">CCMP1708</strain>
        <strain evidence="8">CCMP1850</strain>
        <strain evidence="12">CCMP1984</strain>
        <strain evidence="11">CCMP3368</strain>
    </source>
</reference>
<evidence type="ECO:0000256" key="4">
    <source>
        <dbReference type="RuleBase" id="RU003869"/>
    </source>
</evidence>
<comment type="similarity">
    <text evidence="1 4">Belongs to the universal ribosomal protein uL6 family.</text>
</comment>
<evidence type="ECO:0000313" key="9">
    <source>
        <dbReference type="EMBL" id="QQW50204.1"/>
    </source>
</evidence>
<evidence type="ECO:0000313" key="10">
    <source>
        <dbReference type="EMBL" id="QQW50247.1"/>
    </source>
</evidence>
<dbReference type="SUPFAM" id="SSF56053">
    <property type="entry name" value="Ribosomal protein L6"/>
    <property type="match status" value="1"/>
</dbReference>
<dbReference type="PANTHER" id="PTHR11655:SF14">
    <property type="entry name" value="LARGE RIBOSOMAL SUBUNIT PROTEIN UL6M"/>
    <property type="match status" value="1"/>
</dbReference>
<dbReference type="EMBL" id="JBBJCI010000303">
    <property type="protein sequence ID" value="KAK7234900.1"/>
    <property type="molecule type" value="Genomic_DNA"/>
</dbReference>
<keyword evidence="2 4" id="KW-0689">Ribosomal protein</keyword>
<proteinExistence type="inferred from homology"/>
<evidence type="ECO:0000313" key="12">
    <source>
        <dbReference type="EMBL" id="QQW50335.1"/>
    </source>
</evidence>
<dbReference type="InterPro" id="IPR000702">
    <property type="entry name" value="Ribosomal_uL6-like"/>
</dbReference>
<dbReference type="GO" id="GO:1990904">
    <property type="term" value="C:ribonucleoprotein complex"/>
    <property type="evidence" value="ECO:0007669"/>
    <property type="project" value="UniProtKB-KW"/>
</dbReference>
<dbReference type="InterPro" id="IPR019906">
    <property type="entry name" value="Ribosomal_uL6_bac-type"/>
</dbReference>
<evidence type="ECO:0000256" key="3">
    <source>
        <dbReference type="ARBA" id="ARBA00023274"/>
    </source>
</evidence>
<keyword evidence="3 4" id="KW-0687">Ribonucleoprotein</keyword>
<evidence type="ECO:0000313" key="13">
    <source>
        <dbReference type="Proteomes" id="UP001363151"/>
    </source>
</evidence>
<dbReference type="GO" id="GO:0005840">
    <property type="term" value="C:ribosome"/>
    <property type="evidence" value="ECO:0007669"/>
    <property type="project" value="UniProtKB-KW"/>
</dbReference>
<dbReference type="EMBL" id="MK922345">
    <property type="protein sequence ID" value="QGI24621.1"/>
    <property type="molecule type" value="Genomic_DNA"/>
</dbReference>
<dbReference type="PIRSF" id="PIRSF002162">
    <property type="entry name" value="Ribosomal_L6"/>
    <property type="match status" value="1"/>
</dbReference>
<evidence type="ECO:0000313" key="11">
    <source>
        <dbReference type="EMBL" id="QQW50291.1"/>
    </source>
</evidence>
<dbReference type="GO" id="GO:0002181">
    <property type="term" value="P:cytoplasmic translation"/>
    <property type="evidence" value="ECO:0007669"/>
    <property type="project" value="TreeGrafter"/>
</dbReference>
<dbReference type="EMBL" id="MW438345">
    <property type="protein sequence ID" value="QQW50204.1"/>
    <property type="molecule type" value="Genomic_DNA"/>
</dbReference>
<evidence type="ECO:0000259" key="5">
    <source>
        <dbReference type="Pfam" id="PF00347"/>
    </source>
</evidence>
<accession>A0A649UD99</accession>
<protein>
    <submittedName>
        <fullName evidence="6 7">Ribosomal protein L6</fullName>
    </submittedName>
</protein>